<dbReference type="CDD" id="cd09281">
    <property type="entry name" value="UPF0066"/>
    <property type="match status" value="1"/>
</dbReference>
<dbReference type="Gene3D" id="2.40.30.70">
    <property type="entry name" value="YaeB-like"/>
    <property type="match status" value="1"/>
</dbReference>
<keyword evidence="4" id="KW-0472">Membrane</keyword>
<accession>A0A812X9P9</accession>
<evidence type="ECO:0000256" key="4">
    <source>
        <dbReference type="SAM" id="Phobius"/>
    </source>
</evidence>
<evidence type="ECO:0000313" key="7">
    <source>
        <dbReference type="Proteomes" id="UP000649617"/>
    </source>
</evidence>
<dbReference type="InterPro" id="IPR040372">
    <property type="entry name" value="YaeB-like"/>
</dbReference>
<dbReference type="InterPro" id="IPR036413">
    <property type="entry name" value="YaeB-like_sf"/>
</dbReference>
<dbReference type="PROSITE" id="PS51668">
    <property type="entry name" value="TSAA_2"/>
    <property type="match status" value="1"/>
</dbReference>
<keyword evidence="4" id="KW-0812">Transmembrane</keyword>
<feature type="domain" description="TsaA-like" evidence="5">
    <location>
        <begin position="88"/>
        <end position="247"/>
    </location>
</feature>
<feature type="transmembrane region" description="Helical" evidence="4">
    <location>
        <begin position="651"/>
        <end position="671"/>
    </location>
</feature>
<feature type="region of interest" description="Disordered" evidence="3">
    <location>
        <begin position="48"/>
        <end position="76"/>
    </location>
</feature>
<dbReference type="InterPro" id="IPR023370">
    <property type="entry name" value="TrmO-like_N"/>
</dbReference>
<dbReference type="AlphaFoldDB" id="A0A812X9P9"/>
<proteinExistence type="inferred from homology"/>
<dbReference type="InterPro" id="IPR036414">
    <property type="entry name" value="YaeB_N_sf"/>
</dbReference>
<dbReference type="EMBL" id="CAJNIZ010045613">
    <property type="protein sequence ID" value="CAE7725039.1"/>
    <property type="molecule type" value="Genomic_DNA"/>
</dbReference>
<evidence type="ECO:0000256" key="2">
    <source>
        <dbReference type="ARBA" id="ARBA00033753"/>
    </source>
</evidence>
<evidence type="ECO:0000256" key="1">
    <source>
        <dbReference type="ARBA" id="ARBA00022691"/>
    </source>
</evidence>
<dbReference type="Proteomes" id="UP000649617">
    <property type="component" value="Unassembled WGS sequence"/>
</dbReference>
<organism evidence="6 7">
    <name type="scientific">Symbiodinium pilosum</name>
    <name type="common">Dinoflagellate</name>
    <dbReference type="NCBI Taxonomy" id="2952"/>
    <lineage>
        <taxon>Eukaryota</taxon>
        <taxon>Sar</taxon>
        <taxon>Alveolata</taxon>
        <taxon>Dinophyceae</taxon>
        <taxon>Suessiales</taxon>
        <taxon>Symbiodiniaceae</taxon>
        <taxon>Symbiodinium</taxon>
    </lineage>
</organism>
<dbReference type="Pfam" id="PF01980">
    <property type="entry name" value="TrmO_N"/>
    <property type="match status" value="1"/>
</dbReference>
<sequence>MESSQGHNREVCLLTCAVLAAGVAFAERRRRLRAELEAEQQLQRLREEAARSQKLRDEERTGRIRAEQELRRGQGRADTFQDQDPFLFHPIGTFQSCYRQRCGTPRQSNLVAGSLAVLRCVRDLNPGAALEGLADFSHVWVLYVFHENTNMLKESKSISRRKQQQGRVPLWQGLCMKVAPPRCPELRVGVLACRTPHRPNPIGLSLARVVDVDVAGGTLVLGGLDVVDGTPCLDIKPYLPGFESLPTARVPGWVQQSYDEPMMEVTWCGEASMQFAKLTGMDDSDISDKVSLKPFKSAQELQAAIADTLALDIRSPLQKQRHPNPGHEGAENAPFFTGDLWFHELHVIYSLLPRTGEGPGASVRIEQVQRRQAETCPEGISSNAVSVLGSTSPWQSRMNTDESRVRKTKAALLVGLGMSSSKARVAKQMGRAAATKIVDNYVLEEVEKFGSTAAISTSAGEIAGDCEMASDLLAEEIRQSQAAAYLDNLTFTRYLMFECHMPSGVDCKVVLCKFCATLLHHPDTKFEKHSLEDIVKPEDGVMPEVKIISPILLDLVLFASACFLFSGAGISSEYFNGTSYCPGLTRLRGWLVWVDANVFFYWKNELAQYCDWEDSYWRFFMDAWIRSVLTNTDSWILLIASFIKALTFEEFMRIIITPVAAHVYAVLAYFVRSVEFTLHKILYERLEGSDHTVTKVLQALSKVVQQIKFAQKLGITDTTVKLAPPTHRRKRPAEDWGEYLVYMWGRRFRLLEFHKAQAYSACGALLKYSLYAALFLRIFCIIFGGKTLLTIAYILGFGGRAEQHQAWFTQMTGATINDGSANYYWTDRIVSVIVPQVLMSVPLFRDFMSETALGLARTVWGFCPVVLKLWPVWLLLIKRWGWSRLMKKQQTEFAAKWKSEHCKAIWGDMSRENPCGGTLYKELHFSPEPAKLPRLGRRTEEVQERQACISTVSDHPRLSQGTLLDRHENPMAVCRSDFVKP</sequence>
<dbReference type="PANTHER" id="PTHR12818">
    <property type="entry name" value="TRNA (ADENINE(37)-N6)-METHYLTRANSFERASE"/>
    <property type="match status" value="1"/>
</dbReference>
<reference evidence="6" key="1">
    <citation type="submission" date="2021-02" db="EMBL/GenBank/DDBJ databases">
        <authorList>
            <person name="Dougan E. K."/>
            <person name="Rhodes N."/>
            <person name="Thang M."/>
            <person name="Chan C."/>
        </authorList>
    </citation>
    <scope>NUCLEOTIDE SEQUENCE</scope>
</reference>
<dbReference type="SUPFAM" id="SSF118196">
    <property type="entry name" value="YaeB-like"/>
    <property type="match status" value="1"/>
</dbReference>
<evidence type="ECO:0000256" key="3">
    <source>
        <dbReference type="SAM" id="MobiDB-lite"/>
    </source>
</evidence>
<gene>
    <name evidence="6" type="primary">Trmo</name>
    <name evidence="6" type="ORF">SPIL2461_LOCUS20726</name>
</gene>
<comment type="caution">
    <text evidence="6">The sequence shown here is derived from an EMBL/GenBank/DDBJ whole genome shotgun (WGS) entry which is preliminary data.</text>
</comment>
<protein>
    <submittedName>
        <fullName evidence="6">Trmo protein</fullName>
    </submittedName>
</protein>
<feature type="transmembrane region" description="Helical" evidence="4">
    <location>
        <begin position="858"/>
        <end position="877"/>
    </location>
</feature>
<evidence type="ECO:0000313" key="6">
    <source>
        <dbReference type="EMBL" id="CAE7725039.1"/>
    </source>
</evidence>
<dbReference type="OrthoDB" id="4882at2759"/>
<dbReference type="PANTHER" id="PTHR12818:SF0">
    <property type="entry name" value="TRNA (ADENINE(37)-N6)-METHYLTRANSFERASE"/>
    <property type="match status" value="1"/>
</dbReference>
<keyword evidence="1" id="KW-0949">S-adenosyl-L-methionine</keyword>
<feature type="transmembrane region" description="Helical" evidence="4">
    <location>
        <begin position="774"/>
        <end position="795"/>
    </location>
</feature>
<keyword evidence="4" id="KW-1133">Transmembrane helix</keyword>
<feature type="compositionally biased region" description="Basic and acidic residues" evidence="3">
    <location>
        <begin position="48"/>
        <end position="72"/>
    </location>
</feature>
<keyword evidence="7" id="KW-1185">Reference proteome</keyword>
<name>A0A812X9P9_SYMPI</name>
<evidence type="ECO:0000259" key="5">
    <source>
        <dbReference type="PROSITE" id="PS51668"/>
    </source>
</evidence>
<comment type="similarity">
    <text evidence="2">Belongs to the tRNA methyltransferase O family.</text>
</comment>